<comment type="subcellular location">
    <subcellularLocation>
        <location evidence="1">Membrane</location>
        <topology evidence="1">Multi-pass membrane protein</topology>
    </subcellularLocation>
</comment>
<feature type="transmembrane region" description="Helical" evidence="5">
    <location>
        <begin position="204"/>
        <end position="225"/>
    </location>
</feature>
<dbReference type="Proteomes" id="UP001268683">
    <property type="component" value="Chromosome"/>
</dbReference>
<feature type="transmembrane region" description="Helical" evidence="5">
    <location>
        <begin position="107"/>
        <end position="126"/>
    </location>
</feature>
<dbReference type="InterPro" id="IPR004710">
    <property type="entry name" value="Bilac:Na_transpt"/>
</dbReference>
<keyword evidence="7" id="KW-1185">Reference proteome</keyword>
<dbReference type="EMBL" id="CP123872">
    <property type="protein sequence ID" value="WND03559.1"/>
    <property type="molecule type" value="Genomic_DNA"/>
</dbReference>
<dbReference type="PANTHER" id="PTHR10361:SF24">
    <property type="entry name" value="P3 PROTEIN"/>
    <property type="match status" value="1"/>
</dbReference>
<evidence type="ECO:0000256" key="1">
    <source>
        <dbReference type="ARBA" id="ARBA00004141"/>
    </source>
</evidence>
<evidence type="ECO:0000313" key="6">
    <source>
        <dbReference type="EMBL" id="WND03559.1"/>
    </source>
</evidence>
<dbReference type="AlphaFoldDB" id="A0AA52EJB7"/>
<dbReference type="RefSeq" id="WP_310799412.1">
    <property type="nucleotide sequence ID" value="NZ_CP123872.1"/>
</dbReference>
<dbReference type="PANTHER" id="PTHR10361">
    <property type="entry name" value="SODIUM-BILE ACID COTRANSPORTER"/>
    <property type="match status" value="1"/>
</dbReference>
<reference evidence="6" key="1">
    <citation type="submission" date="2023-04" db="EMBL/GenBank/DDBJ databases">
        <title>Complete genome sequence of Temperatibacter marinus.</title>
        <authorList>
            <person name="Rong J.-C."/>
            <person name="Yi M.-L."/>
            <person name="Zhao Q."/>
        </authorList>
    </citation>
    <scope>NUCLEOTIDE SEQUENCE</scope>
    <source>
        <strain evidence="6">NBRC 110045</strain>
    </source>
</reference>
<evidence type="ECO:0000256" key="4">
    <source>
        <dbReference type="ARBA" id="ARBA00023136"/>
    </source>
</evidence>
<feature type="transmembrane region" description="Helical" evidence="5">
    <location>
        <begin position="74"/>
        <end position="95"/>
    </location>
</feature>
<dbReference type="InterPro" id="IPR002657">
    <property type="entry name" value="BilAc:Na_symport/Acr3"/>
</dbReference>
<sequence>MSEANILFVNTQLIPFGLMLIMLSLGMSLTVQDFKNIALSPKAAFIGLAGQFFLLPALAFAICLLFQLPPPLATGLMILAACPGGITSNALVFAARSDVALSVSMTTISSFVTVFTTPLLASFALWYFYNQGAAPDMSFIKTMKKIFLLTILPVVTGMLIKQLAGTLADRLVVWLRPTSMIILILIIIYSTYVSKDRVLSNIETAGFAILMMNVLALGLGTFIAIKAQLGPKQITTIGIEIGVQNATMATVLILAILEDVSLAIMPTLYGVWMLVSASIYIRLRQKHT</sequence>
<dbReference type="KEGG" id="tmk:QGN29_04125"/>
<dbReference type="InterPro" id="IPR038770">
    <property type="entry name" value="Na+/solute_symporter_sf"/>
</dbReference>
<evidence type="ECO:0000256" key="5">
    <source>
        <dbReference type="SAM" id="Phobius"/>
    </source>
</evidence>
<evidence type="ECO:0000256" key="2">
    <source>
        <dbReference type="ARBA" id="ARBA00022692"/>
    </source>
</evidence>
<dbReference type="Pfam" id="PF01758">
    <property type="entry name" value="SBF"/>
    <property type="match status" value="1"/>
</dbReference>
<name>A0AA52EJB7_9PROT</name>
<feature type="transmembrane region" description="Helical" evidence="5">
    <location>
        <begin position="171"/>
        <end position="192"/>
    </location>
</feature>
<feature type="transmembrane region" description="Helical" evidence="5">
    <location>
        <begin position="12"/>
        <end position="31"/>
    </location>
</feature>
<feature type="transmembrane region" description="Helical" evidence="5">
    <location>
        <begin position="263"/>
        <end position="283"/>
    </location>
</feature>
<evidence type="ECO:0000256" key="3">
    <source>
        <dbReference type="ARBA" id="ARBA00022989"/>
    </source>
</evidence>
<keyword evidence="2 5" id="KW-0812">Transmembrane</keyword>
<organism evidence="6 7">
    <name type="scientific">Temperatibacter marinus</name>
    <dbReference type="NCBI Taxonomy" id="1456591"/>
    <lineage>
        <taxon>Bacteria</taxon>
        <taxon>Pseudomonadati</taxon>
        <taxon>Pseudomonadota</taxon>
        <taxon>Alphaproteobacteria</taxon>
        <taxon>Kordiimonadales</taxon>
        <taxon>Temperatibacteraceae</taxon>
        <taxon>Temperatibacter</taxon>
    </lineage>
</organism>
<protein>
    <submittedName>
        <fullName evidence="6">Bile acid:sodium symporter family protein</fullName>
    </submittedName>
</protein>
<keyword evidence="3 5" id="KW-1133">Transmembrane helix</keyword>
<dbReference type="Gene3D" id="1.20.1530.20">
    <property type="match status" value="1"/>
</dbReference>
<feature type="transmembrane region" description="Helical" evidence="5">
    <location>
        <begin position="43"/>
        <end position="68"/>
    </location>
</feature>
<feature type="transmembrane region" description="Helical" evidence="5">
    <location>
        <begin position="146"/>
        <end position="164"/>
    </location>
</feature>
<accession>A0AA52EJB7</accession>
<proteinExistence type="predicted"/>
<keyword evidence="4 5" id="KW-0472">Membrane</keyword>
<evidence type="ECO:0000313" key="7">
    <source>
        <dbReference type="Proteomes" id="UP001268683"/>
    </source>
</evidence>
<dbReference type="GO" id="GO:0016020">
    <property type="term" value="C:membrane"/>
    <property type="evidence" value="ECO:0007669"/>
    <property type="project" value="UniProtKB-SubCell"/>
</dbReference>
<gene>
    <name evidence="6" type="ORF">QGN29_04125</name>
</gene>